<dbReference type="OrthoDB" id="9809646at2"/>
<dbReference type="GO" id="GO:0005385">
    <property type="term" value="F:zinc ion transmembrane transporter activity"/>
    <property type="evidence" value="ECO:0007669"/>
    <property type="project" value="TreeGrafter"/>
</dbReference>
<dbReference type="InterPro" id="IPR050681">
    <property type="entry name" value="CDF/SLC30A"/>
</dbReference>
<keyword evidence="7 8" id="KW-0472">Membrane</keyword>
<evidence type="ECO:0000256" key="7">
    <source>
        <dbReference type="ARBA" id="ARBA00023136"/>
    </source>
</evidence>
<dbReference type="SUPFAM" id="SSF160240">
    <property type="entry name" value="Cation efflux protein cytoplasmic domain-like"/>
    <property type="match status" value="1"/>
</dbReference>
<dbReference type="InterPro" id="IPR027470">
    <property type="entry name" value="Cation_efflux_CTD"/>
</dbReference>
<evidence type="ECO:0000256" key="6">
    <source>
        <dbReference type="ARBA" id="ARBA00023065"/>
    </source>
</evidence>
<dbReference type="Pfam" id="PF16916">
    <property type="entry name" value="ZT_dimer"/>
    <property type="match status" value="1"/>
</dbReference>
<reference evidence="11 12" key="1">
    <citation type="submission" date="2019-06" db="EMBL/GenBank/DDBJ databases">
        <title>Sequencing the genomes of 1000 actinobacteria strains.</title>
        <authorList>
            <person name="Klenk H.-P."/>
        </authorList>
    </citation>
    <scope>NUCLEOTIDE SEQUENCE [LARGE SCALE GENOMIC DNA]</scope>
    <source>
        <strain evidence="11 12">DSM 18082</strain>
    </source>
</reference>
<dbReference type="Gene3D" id="1.20.1510.10">
    <property type="entry name" value="Cation efflux protein transmembrane domain"/>
    <property type="match status" value="1"/>
</dbReference>
<evidence type="ECO:0000256" key="5">
    <source>
        <dbReference type="ARBA" id="ARBA00022989"/>
    </source>
</evidence>
<dbReference type="PANTHER" id="PTHR11562:SF17">
    <property type="entry name" value="RE54080P-RELATED"/>
    <property type="match status" value="1"/>
</dbReference>
<keyword evidence="5 8" id="KW-1133">Transmembrane helix</keyword>
<evidence type="ECO:0000259" key="10">
    <source>
        <dbReference type="Pfam" id="PF16916"/>
    </source>
</evidence>
<dbReference type="AlphaFoldDB" id="A0A542ZF34"/>
<feature type="transmembrane region" description="Helical" evidence="8">
    <location>
        <begin position="28"/>
        <end position="46"/>
    </location>
</feature>
<evidence type="ECO:0000256" key="8">
    <source>
        <dbReference type="SAM" id="Phobius"/>
    </source>
</evidence>
<keyword evidence="3" id="KW-0813">Transport</keyword>
<dbReference type="Pfam" id="PF01545">
    <property type="entry name" value="Cation_efflux"/>
    <property type="match status" value="1"/>
</dbReference>
<dbReference type="EMBL" id="VFOQ01000001">
    <property type="protein sequence ID" value="TQL58870.1"/>
    <property type="molecule type" value="Genomic_DNA"/>
</dbReference>
<dbReference type="InterPro" id="IPR027469">
    <property type="entry name" value="Cation_efflux_TMD_sf"/>
</dbReference>
<dbReference type="RefSeq" id="WP_141786953.1">
    <property type="nucleotide sequence ID" value="NZ_BAAAKX010000003.1"/>
</dbReference>
<evidence type="ECO:0000313" key="11">
    <source>
        <dbReference type="EMBL" id="TQL58870.1"/>
    </source>
</evidence>
<name>A0A542ZF34_9MICO</name>
<evidence type="ECO:0000259" key="9">
    <source>
        <dbReference type="Pfam" id="PF01545"/>
    </source>
</evidence>
<evidence type="ECO:0000256" key="1">
    <source>
        <dbReference type="ARBA" id="ARBA00004141"/>
    </source>
</evidence>
<feature type="transmembrane region" description="Helical" evidence="8">
    <location>
        <begin position="168"/>
        <end position="186"/>
    </location>
</feature>
<evidence type="ECO:0000256" key="3">
    <source>
        <dbReference type="ARBA" id="ARBA00022448"/>
    </source>
</evidence>
<evidence type="ECO:0000256" key="4">
    <source>
        <dbReference type="ARBA" id="ARBA00022692"/>
    </source>
</evidence>
<dbReference type="NCBIfam" id="TIGR01297">
    <property type="entry name" value="CDF"/>
    <property type="match status" value="1"/>
</dbReference>
<proteinExistence type="inferred from homology"/>
<keyword evidence="4 8" id="KW-0812">Transmembrane</keyword>
<comment type="caution">
    <text evidence="11">The sequence shown here is derived from an EMBL/GenBank/DDBJ whole genome shotgun (WGS) entry which is preliminary data.</text>
</comment>
<dbReference type="InterPro" id="IPR036837">
    <property type="entry name" value="Cation_efflux_CTD_sf"/>
</dbReference>
<dbReference type="Proteomes" id="UP000319514">
    <property type="component" value="Unassembled WGS sequence"/>
</dbReference>
<feature type="transmembrane region" description="Helical" evidence="8">
    <location>
        <begin position="93"/>
        <end position="115"/>
    </location>
</feature>
<keyword evidence="6" id="KW-0406">Ion transport</keyword>
<dbReference type="InterPro" id="IPR002524">
    <property type="entry name" value="Cation_efflux"/>
</dbReference>
<protein>
    <submittedName>
        <fullName evidence="11">Cobalt-zinc-cadmium efflux system protein</fullName>
    </submittedName>
</protein>
<comment type="subcellular location">
    <subcellularLocation>
        <location evidence="1">Membrane</location>
        <topology evidence="1">Multi-pass membrane protein</topology>
    </subcellularLocation>
</comment>
<dbReference type="PANTHER" id="PTHR11562">
    <property type="entry name" value="CATION EFFLUX PROTEIN/ ZINC TRANSPORTER"/>
    <property type="match status" value="1"/>
</dbReference>
<comment type="similarity">
    <text evidence="2">Belongs to the cation diffusion facilitator (CDF) transporter (TC 2.A.4) family. SLC30A subfamily.</text>
</comment>
<gene>
    <name evidence="11" type="ORF">FB474_0209</name>
</gene>
<dbReference type="GO" id="GO:0005886">
    <property type="term" value="C:plasma membrane"/>
    <property type="evidence" value="ECO:0007669"/>
    <property type="project" value="TreeGrafter"/>
</dbReference>
<feature type="domain" description="Cation efflux protein transmembrane" evidence="9">
    <location>
        <begin position="29"/>
        <end position="217"/>
    </location>
</feature>
<keyword evidence="12" id="KW-1185">Reference proteome</keyword>
<dbReference type="SUPFAM" id="SSF161111">
    <property type="entry name" value="Cation efflux protein transmembrane domain-like"/>
    <property type="match status" value="1"/>
</dbReference>
<accession>A0A542ZF34</accession>
<dbReference type="InterPro" id="IPR058533">
    <property type="entry name" value="Cation_efflux_TM"/>
</dbReference>
<feature type="transmembrane region" description="Helical" evidence="8">
    <location>
        <begin position="52"/>
        <end position="72"/>
    </location>
</feature>
<organism evidence="11 12">
    <name type="scientific">Oryzihumus leptocrescens</name>
    <dbReference type="NCBI Taxonomy" id="297536"/>
    <lineage>
        <taxon>Bacteria</taxon>
        <taxon>Bacillati</taxon>
        <taxon>Actinomycetota</taxon>
        <taxon>Actinomycetes</taxon>
        <taxon>Micrococcales</taxon>
        <taxon>Intrasporangiaceae</taxon>
        <taxon>Oryzihumus</taxon>
    </lineage>
</organism>
<feature type="domain" description="Cation efflux protein cytoplasmic" evidence="10">
    <location>
        <begin position="221"/>
        <end position="298"/>
    </location>
</feature>
<sequence>MGHGHSHSHGPVPGTGPASTAYRGRLRTVLLITLGVVVAEVVGAALSGSLALWADAAHMAADAAGLAVALLATHLAHRPPTMRRTFGYQRAEVLAALGNATLLLVLAGAVGVQGVERLLHPATVRPGVMLWFGVLALAANSASLLLLRRGQAHSINVRGAFLEVLSDAFASAGVIAAAVVVALTGWTRADAVVSLAIAVMILPRAWSLLREAGEVLLESAPPGVDLEQVRDHLLGEEGVRDVHDLHSWTITSGVPVMSAHIVVDEAAFADGSLPQLLDRLQGCLEGHFDVAHSTLQLEAAGHGDHEPAAHQ</sequence>
<evidence type="ECO:0000256" key="2">
    <source>
        <dbReference type="ARBA" id="ARBA00008873"/>
    </source>
</evidence>
<evidence type="ECO:0000313" key="12">
    <source>
        <dbReference type="Proteomes" id="UP000319514"/>
    </source>
</evidence>
<feature type="transmembrane region" description="Helical" evidence="8">
    <location>
        <begin position="127"/>
        <end position="147"/>
    </location>
</feature>